<proteinExistence type="predicted"/>
<evidence type="ECO:0000313" key="1">
    <source>
        <dbReference type="EMBL" id="KAJ8734708.1"/>
    </source>
</evidence>
<comment type="caution">
    <text evidence="1">The sequence shown here is derived from an EMBL/GenBank/DDBJ whole genome shotgun (WGS) entry which is preliminary data.</text>
</comment>
<organism evidence="1 2">
    <name type="scientific">Mythimna loreyi</name>
    <dbReference type="NCBI Taxonomy" id="667449"/>
    <lineage>
        <taxon>Eukaryota</taxon>
        <taxon>Metazoa</taxon>
        <taxon>Ecdysozoa</taxon>
        <taxon>Arthropoda</taxon>
        <taxon>Hexapoda</taxon>
        <taxon>Insecta</taxon>
        <taxon>Pterygota</taxon>
        <taxon>Neoptera</taxon>
        <taxon>Endopterygota</taxon>
        <taxon>Lepidoptera</taxon>
        <taxon>Glossata</taxon>
        <taxon>Ditrysia</taxon>
        <taxon>Noctuoidea</taxon>
        <taxon>Noctuidae</taxon>
        <taxon>Noctuinae</taxon>
        <taxon>Hadenini</taxon>
        <taxon>Mythimna</taxon>
    </lineage>
</organism>
<accession>A0ACC2R7C0</accession>
<evidence type="ECO:0000313" key="2">
    <source>
        <dbReference type="Proteomes" id="UP001231649"/>
    </source>
</evidence>
<dbReference type="EMBL" id="CM056781">
    <property type="protein sequence ID" value="KAJ8734708.1"/>
    <property type="molecule type" value="Genomic_DNA"/>
</dbReference>
<sequence>MANKVKIGDYIIIQKQNYKKLHKFNKSDSTINLGRDTINLKGLEGSPYFSIFKLMPKSSKKNKEFTIELADEAIKLKDEIDIKVSGNDNRNILDDGRSQKLSAADIETLKSDSNKASDIVETLISNSNTFHNKTEFSQDKYLRKKEKKYFEYFQVVKPNLRIISEIMYKLEPNKIQNLRIDTLSQIITTVNINCEGNHLLYDSGSNGLVAAALLSVIGQNTSGKLIHMHPGNMSQKQALLAMNFPEEQMNRCVSVNVYSALRQFYQGCDTHKTTDPEKGENDTEDNPLKRKNDDNIEEQQSKKLKRDDEDKPSDNDNANVDSEAPRENKKPKWHFDNIAASELLHKKMDSLVIACKEDPQNIFSELVTFVKPGRPFVIYYNVAEPLQQLYMSLKAQSNVAALKLSCNWMRNYQVLPDRTHPEVTMNASSGFLLSGYVLNK</sequence>
<gene>
    <name evidence="1" type="ORF">PYW08_013958</name>
</gene>
<keyword evidence="2" id="KW-1185">Reference proteome</keyword>
<dbReference type="Proteomes" id="UP001231649">
    <property type="component" value="Chromosome 5"/>
</dbReference>
<reference evidence="1" key="1">
    <citation type="submission" date="2023-03" db="EMBL/GenBank/DDBJ databases">
        <title>Chromosome-level genomes of two armyworms, Mythimna separata and Mythimna loreyi, provide insights into the biosynthesis and reception of sex pheromones.</title>
        <authorList>
            <person name="Zhao H."/>
        </authorList>
    </citation>
    <scope>NUCLEOTIDE SEQUENCE</scope>
    <source>
        <strain evidence="1">BeijingLab</strain>
    </source>
</reference>
<name>A0ACC2R7C0_9NEOP</name>
<protein>
    <submittedName>
        <fullName evidence="1">Uncharacterized protein</fullName>
    </submittedName>
</protein>